<protein>
    <recommendedName>
        <fullName evidence="5">OmpA-like domain-containing protein</fullName>
    </recommendedName>
</protein>
<dbReference type="SUPFAM" id="SSF103088">
    <property type="entry name" value="OmpA-like"/>
    <property type="match status" value="1"/>
</dbReference>
<evidence type="ECO:0000256" key="3">
    <source>
        <dbReference type="ARBA" id="ARBA00023237"/>
    </source>
</evidence>
<dbReference type="Gene3D" id="3.30.1330.60">
    <property type="entry name" value="OmpA-like domain"/>
    <property type="match status" value="1"/>
</dbReference>
<dbReference type="InterPro" id="IPR006664">
    <property type="entry name" value="OMP_bac"/>
</dbReference>
<dbReference type="InterPro" id="IPR006665">
    <property type="entry name" value="OmpA-like"/>
</dbReference>
<dbReference type="PANTHER" id="PTHR30329:SF21">
    <property type="entry name" value="LIPOPROTEIN YIAD-RELATED"/>
    <property type="match status" value="1"/>
</dbReference>
<dbReference type="Proteomes" id="UP000230821">
    <property type="component" value="Unassembled WGS sequence"/>
</dbReference>
<accession>A0A2G6K7B7</accession>
<dbReference type="AlphaFoldDB" id="A0A2G6K7B7"/>
<evidence type="ECO:0000256" key="2">
    <source>
        <dbReference type="ARBA" id="ARBA00023136"/>
    </source>
</evidence>
<dbReference type="InterPro" id="IPR036737">
    <property type="entry name" value="OmpA-like_sf"/>
</dbReference>
<evidence type="ECO:0000256" key="1">
    <source>
        <dbReference type="ARBA" id="ARBA00004442"/>
    </source>
</evidence>
<evidence type="ECO:0000259" key="5">
    <source>
        <dbReference type="PROSITE" id="PS51123"/>
    </source>
</evidence>
<proteinExistence type="predicted"/>
<dbReference type="GO" id="GO:0009279">
    <property type="term" value="C:cell outer membrane"/>
    <property type="evidence" value="ECO:0007669"/>
    <property type="project" value="UniProtKB-SubCell"/>
</dbReference>
<evidence type="ECO:0000313" key="6">
    <source>
        <dbReference type="EMBL" id="PIE31576.1"/>
    </source>
</evidence>
<dbReference type="PRINTS" id="PR01021">
    <property type="entry name" value="OMPADOMAIN"/>
</dbReference>
<name>A0A2G6K7B7_9BACT</name>
<gene>
    <name evidence="6" type="ORF">CSA56_17895</name>
</gene>
<organism evidence="6 7">
    <name type="scientific">candidate division KSB3 bacterium</name>
    <dbReference type="NCBI Taxonomy" id="2044937"/>
    <lineage>
        <taxon>Bacteria</taxon>
        <taxon>candidate division KSB3</taxon>
    </lineage>
</organism>
<dbReference type="PANTHER" id="PTHR30329">
    <property type="entry name" value="STATOR ELEMENT OF FLAGELLAR MOTOR COMPLEX"/>
    <property type="match status" value="1"/>
</dbReference>
<evidence type="ECO:0000313" key="7">
    <source>
        <dbReference type="Proteomes" id="UP000230821"/>
    </source>
</evidence>
<keyword evidence="3" id="KW-0998">Cell outer membrane</keyword>
<dbReference type="PROSITE" id="PS51123">
    <property type="entry name" value="OMPA_2"/>
    <property type="match status" value="1"/>
</dbReference>
<dbReference type="InterPro" id="IPR050330">
    <property type="entry name" value="Bact_OuterMem_StrucFunc"/>
</dbReference>
<evidence type="ECO:0000256" key="4">
    <source>
        <dbReference type="PROSITE-ProRule" id="PRU00473"/>
    </source>
</evidence>
<feature type="domain" description="OmpA-like" evidence="5">
    <location>
        <begin position="90"/>
        <end position="207"/>
    </location>
</feature>
<comment type="caution">
    <text evidence="6">The sequence shown here is derived from an EMBL/GenBank/DDBJ whole genome shotgun (WGS) entry which is preliminary data.</text>
</comment>
<dbReference type="Pfam" id="PF00691">
    <property type="entry name" value="OmpA"/>
    <property type="match status" value="1"/>
</dbReference>
<dbReference type="CDD" id="cd07185">
    <property type="entry name" value="OmpA_C-like"/>
    <property type="match status" value="1"/>
</dbReference>
<dbReference type="EMBL" id="PDSK01000139">
    <property type="protein sequence ID" value="PIE31576.1"/>
    <property type="molecule type" value="Genomic_DNA"/>
</dbReference>
<comment type="subcellular location">
    <subcellularLocation>
        <location evidence="1">Cell outer membrane</location>
    </subcellularLocation>
</comment>
<sequence>MRYMRRFCGIVLALLNVFLYTTVSIHAEEELTFPTTAEEIIEALSGETPASKKSWGGLQASSNNNSDLFGRSDKQGMTRGLAAIVEDERELEQAPKVGALILFKYNSSDIQEVSLPLLREYGKALKGALRDAIFVLGGHTDSKGSEEYNLMLSERRAESVKTFLVAEYQISERQLIVKPYGEVRPIKSNSTSEGRALNRRVEFIRIK</sequence>
<keyword evidence="2 4" id="KW-0472">Membrane</keyword>
<reference evidence="6 7" key="1">
    <citation type="submission" date="2017-10" db="EMBL/GenBank/DDBJ databases">
        <title>Novel microbial diversity and functional potential in the marine mammal oral microbiome.</title>
        <authorList>
            <person name="Dudek N.K."/>
            <person name="Sun C.L."/>
            <person name="Burstein D."/>
            <person name="Kantor R.S."/>
            <person name="Aliaga Goltsman D.S."/>
            <person name="Bik E.M."/>
            <person name="Thomas B.C."/>
            <person name="Banfield J.F."/>
            <person name="Relman D.A."/>
        </authorList>
    </citation>
    <scope>NUCLEOTIDE SEQUENCE [LARGE SCALE GENOMIC DNA]</scope>
    <source>
        <strain evidence="6">DOLJORAL78_47_16</strain>
    </source>
</reference>